<dbReference type="Proteomes" id="UP001175228">
    <property type="component" value="Unassembled WGS sequence"/>
</dbReference>
<dbReference type="EMBL" id="JAUEPU010000001">
    <property type="protein sequence ID" value="KAK0506549.1"/>
    <property type="molecule type" value="Genomic_DNA"/>
</dbReference>
<dbReference type="AlphaFoldDB" id="A0AA39V0X2"/>
<sequence>MGGNALAYMVLGKDVDWLPALFLVTEKGKYLVMAITICLSCRLCRNTRAMHHTKEQGTSKHIIEVVALAGIQKNLCQKYPCSLSCLPSRTCDTGALFDQYFFAVPTMLDAGQFPCTTGKTCPGEYSIILLRRPPTCRTSASWTEECEELCFAIHLSFRKQVRIKLHVFESSVSRFDVKGPVCCLSRSLLHEKVLHVRFILCFLNISTADIITITPAYEQCPHHLFVLSIPSTCAHYSKHATVTHALIRVPPPNRTKSFLHTTLS</sequence>
<evidence type="ECO:0000313" key="2">
    <source>
        <dbReference type="Proteomes" id="UP001175228"/>
    </source>
</evidence>
<accession>A0AA39V0X2</accession>
<keyword evidence="2" id="KW-1185">Reference proteome</keyword>
<protein>
    <submittedName>
        <fullName evidence="1">Uncharacterized protein</fullName>
    </submittedName>
</protein>
<reference evidence="1" key="1">
    <citation type="submission" date="2023-06" db="EMBL/GenBank/DDBJ databases">
        <authorList>
            <consortium name="Lawrence Berkeley National Laboratory"/>
            <person name="Ahrendt S."/>
            <person name="Sahu N."/>
            <person name="Indic B."/>
            <person name="Wong-Bajracharya J."/>
            <person name="Merenyi Z."/>
            <person name="Ke H.-M."/>
            <person name="Monk M."/>
            <person name="Kocsube S."/>
            <person name="Drula E."/>
            <person name="Lipzen A."/>
            <person name="Balint B."/>
            <person name="Henrissat B."/>
            <person name="Andreopoulos B."/>
            <person name="Martin F.M."/>
            <person name="Harder C.B."/>
            <person name="Rigling D."/>
            <person name="Ford K.L."/>
            <person name="Foster G.D."/>
            <person name="Pangilinan J."/>
            <person name="Papanicolaou A."/>
            <person name="Barry K."/>
            <person name="LaButti K."/>
            <person name="Viragh M."/>
            <person name="Koriabine M."/>
            <person name="Yan M."/>
            <person name="Riley R."/>
            <person name="Champramary S."/>
            <person name="Plett K.L."/>
            <person name="Tsai I.J."/>
            <person name="Slot J."/>
            <person name="Sipos G."/>
            <person name="Plett J."/>
            <person name="Nagy L.G."/>
            <person name="Grigoriev I.V."/>
        </authorList>
    </citation>
    <scope>NUCLEOTIDE SEQUENCE</scope>
    <source>
        <strain evidence="1">HWK02</strain>
    </source>
</reference>
<proteinExistence type="predicted"/>
<gene>
    <name evidence="1" type="ORF">EDD18DRAFT_35918</name>
</gene>
<organism evidence="1 2">
    <name type="scientific">Armillaria luteobubalina</name>
    <dbReference type="NCBI Taxonomy" id="153913"/>
    <lineage>
        <taxon>Eukaryota</taxon>
        <taxon>Fungi</taxon>
        <taxon>Dikarya</taxon>
        <taxon>Basidiomycota</taxon>
        <taxon>Agaricomycotina</taxon>
        <taxon>Agaricomycetes</taxon>
        <taxon>Agaricomycetidae</taxon>
        <taxon>Agaricales</taxon>
        <taxon>Marasmiineae</taxon>
        <taxon>Physalacriaceae</taxon>
        <taxon>Armillaria</taxon>
    </lineage>
</organism>
<name>A0AA39V0X2_9AGAR</name>
<comment type="caution">
    <text evidence="1">The sequence shown here is derived from an EMBL/GenBank/DDBJ whole genome shotgun (WGS) entry which is preliminary data.</text>
</comment>
<evidence type="ECO:0000313" key="1">
    <source>
        <dbReference type="EMBL" id="KAK0506549.1"/>
    </source>
</evidence>